<evidence type="ECO:0000313" key="1">
    <source>
        <dbReference type="EMBL" id="KAA1160221.1"/>
    </source>
</evidence>
<reference evidence="1 2" key="1">
    <citation type="submission" date="2019-01" db="EMBL/GenBank/DDBJ databases">
        <title>Genome sequences of marine Pseudoalteromonas species.</title>
        <authorList>
            <person name="Boraston A.B."/>
            <person name="Hehemann J.-H."/>
            <person name="Vickers C.J."/>
            <person name="Salama-Alber O."/>
            <person name="Abe K."/>
            <person name="Hettle A.J."/>
        </authorList>
    </citation>
    <scope>NUCLEOTIDE SEQUENCE [LARGE SCALE GENOMIC DNA]</scope>
    <source>
        <strain evidence="1 2">PS42</strain>
    </source>
</reference>
<gene>
    <name evidence="1" type="ORF">EU508_10790</name>
</gene>
<dbReference type="Proteomes" id="UP000324162">
    <property type="component" value="Unassembled WGS sequence"/>
</dbReference>
<protein>
    <recommendedName>
        <fullName evidence="3">T6SS immunity protein Tdi1 C-terminal domain-containing protein</fullName>
    </recommendedName>
</protein>
<proteinExistence type="predicted"/>
<evidence type="ECO:0008006" key="3">
    <source>
        <dbReference type="Google" id="ProtNLM"/>
    </source>
</evidence>
<dbReference type="AlphaFoldDB" id="A0AB73BGW2"/>
<evidence type="ECO:0000313" key="2">
    <source>
        <dbReference type="Proteomes" id="UP000324162"/>
    </source>
</evidence>
<dbReference type="RefSeq" id="WP_149614343.1">
    <property type="nucleotide sequence ID" value="NZ_SEUK01000049.1"/>
</dbReference>
<comment type="caution">
    <text evidence="1">The sequence shown here is derived from an EMBL/GenBank/DDBJ whole genome shotgun (WGS) entry which is preliminary data.</text>
</comment>
<dbReference type="EMBL" id="SEUK01000049">
    <property type="protein sequence ID" value="KAA1160221.1"/>
    <property type="molecule type" value="Genomic_DNA"/>
</dbReference>
<organism evidence="1 2">
    <name type="scientific">Pseudoalteromonas fuliginea</name>
    <dbReference type="NCBI Taxonomy" id="1872678"/>
    <lineage>
        <taxon>Bacteria</taxon>
        <taxon>Pseudomonadati</taxon>
        <taxon>Pseudomonadota</taxon>
        <taxon>Gammaproteobacteria</taxon>
        <taxon>Alteromonadales</taxon>
        <taxon>Pseudoalteromonadaceae</taxon>
        <taxon>Pseudoalteromonas</taxon>
    </lineage>
</organism>
<sequence length="169" mass="19436">MRHFNDIDPLTVAQDPRVVASIQDDRKPHKTWYFLIDQDHMIISNATYFTDLETNESEWLHYQIEFPKRGLQWYLDTLEHKFFKTEAEGGLPKGKFYDIAEIDGERLSIDRAFNADGNGNGGGGYSFVTLDRKEDDLAKEYTFTDAFLFQGGLIQIFEDIAAKIKGGQL</sequence>
<accession>A0AB73BGW2</accession>
<name>A0AB73BGW2_9GAMM</name>